<dbReference type="InterPro" id="IPR004199">
    <property type="entry name" value="B-gal_small/dom_5"/>
</dbReference>
<keyword evidence="6" id="KW-0326">Glycosidase</keyword>
<dbReference type="InterPro" id="IPR050347">
    <property type="entry name" value="Bact_Beta-galactosidase"/>
</dbReference>
<dbReference type="InterPro" id="IPR023232">
    <property type="entry name" value="Glyco_hydro_2_AS"/>
</dbReference>
<dbReference type="OrthoDB" id="9762066at2"/>
<dbReference type="PANTHER" id="PTHR46323">
    <property type="entry name" value="BETA-GALACTOSIDASE"/>
    <property type="match status" value="1"/>
</dbReference>
<dbReference type="PRINTS" id="PR00132">
    <property type="entry name" value="GLHYDRLASE2"/>
</dbReference>
<evidence type="ECO:0000256" key="5">
    <source>
        <dbReference type="ARBA" id="ARBA00022801"/>
    </source>
</evidence>
<feature type="region of interest" description="Disordered" evidence="8">
    <location>
        <begin position="859"/>
        <end position="886"/>
    </location>
</feature>
<dbReference type="InterPro" id="IPR032312">
    <property type="entry name" value="LacZ_4"/>
</dbReference>
<comment type="caution">
    <text evidence="10">The sequence shown here is derived from an EMBL/GenBank/DDBJ whole genome shotgun (WGS) entry which is preliminary data.</text>
</comment>
<evidence type="ECO:0000256" key="2">
    <source>
        <dbReference type="ARBA" id="ARBA00007401"/>
    </source>
</evidence>
<dbReference type="InterPro" id="IPR036156">
    <property type="entry name" value="Beta-gal/glucu_dom_sf"/>
</dbReference>
<dbReference type="InterPro" id="IPR008979">
    <property type="entry name" value="Galactose-bd-like_sf"/>
</dbReference>
<evidence type="ECO:0000256" key="7">
    <source>
        <dbReference type="ARBA" id="ARBA00032230"/>
    </source>
</evidence>
<dbReference type="Gene3D" id="3.20.20.80">
    <property type="entry name" value="Glycosidases"/>
    <property type="match status" value="1"/>
</dbReference>
<dbReference type="Pfam" id="PF16353">
    <property type="entry name" value="LacZ_4"/>
    <property type="match status" value="1"/>
</dbReference>
<evidence type="ECO:0000256" key="3">
    <source>
        <dbReference type="ARBA" id="ARBA00012756"/>
    </source>
</evidence>
<dbReference type="GO" id="GO:0009341">
    <property type="term" value="C:beta-galactosidase complex"/>
    <property type="evidence" value="ECO:0007669"/>
    <property type="project" value="InterPro"/>
</dbReference>
<evidence type="ECO:0000256" key="4">
    <source>
        <dbReference type="ARBA" id="ARBA00013303"/>
    </source>
</evidence>
<dbReference type="Pfam" id="PF02929">
    <property type="entry name" value="Bgal_small_N"/>
    <property type="match status" value="1"/>
</dbReference>
<evidence type="ECO:0000256" key="1">
    <source>
        <dbReference type="ARBA" id="ARBA00001412"/>
    </source>
</evidence>
<evidence type="ECO:0000256" key="8">
    <source>
        <dbReference type="SAM" id="MobiDB-lite"/>
    </source>
</evidence>
<dbReference type="Gene3D" id="2.70.98.10">
    <property type="match status" value="1"/>
</dbReference>
<sequence length="935" mass="104006">MSYYEDFSPGSPHRLPPRSWVRSGAPTLSLNGDWKFKLWRYADAPLEDPADWDTLPVPSHWVLHGDGKYGRPIYTNVKYPFPVDPPHVPDENPTGDHFRTFTLPDWDVDRFVLRFDGVESTYKVWLNGTEVGVGKGSRLATEFDVTDLLVPGQNSVLVRVHQWSSATYLEDQDQWWLPGIFRDVTLLGRPAARVDDVWMQAEFLDGNGVVTAEVAGTFPITLSVPELGVSTTWQSASDVAPLEVGTVEPWSAESPRLYDCTVASAGETVHLRLGFRTVRIEGDQFLVNGRKVMFYGVNRHETHPVLGRVFNEEHARRDLLLMKQHNINAIRTSHYPPDPRVLELCDELGLWVMLECDLETHGFEFDPSIADNPSDDPRWRDQFLDRMRRTVERDKNHPSIVIWSLGNECATGPNMAAMAQWTHERDPGRPVHFERDHASAYTDMHSRMYATLSELAEIGTTGCAFGGIRPEEAVRQQNRPFVHCEFGHAMGNGPGSLADYQAVYERYPRLHGGFIWEWRDHGMLTKTADGTPFYAYGGDFGEVVHDGNFVMDGLVLSDGTPSPGLAEYAAVIAPIVFGDEPGTLRSRYHSIDTSDVRFTWTREVDGVLVGTGELEILPVPPGESGLFELPEEALDLAVDGETWLTLEARSGHVVGSRQYQLSRRPSVSVVPAKGLGGAEFDLRTGSLLRIGSVEIGGPRLELWRAPTDNDRRAGEWLWRERGLDRLEHRIRDVQIGDDAVTARVRVAAATAGRCVEVTYHWFGVADGVALRVDAVPSAGWDCTWPRLGVRFTLPSVDAVSWFGTGPLESYSDSDSAARVGRFASTLDDLNVAYSRPQETGHRPQLRSLDLDGRLRVSTVPDRTGHRPGFSLSRHTPQQIAAAGHPHELPPSDQVYLFVDNGQHGLGSAACGPDVLPEHALYPAAHSFTLLFTPLG</sequence>
<dbReference type="GO" id="GO:0004565">
    <property type="term" value="F:beta-galactosidase activity"/>
    <property type="evidence" value="ECO:0007669"/>
    <property type="project" value="UniProtKB-EC"/>
</dbReference>
<dbReference type="PROSITE" id="PS00608">
    <property type="entry name" value="GLYCOSYL_HYDROL_F2_2"/>
    <property type="match status" value="1"/>
</dbReference>
<comment type="similarity">
    <text evidence="2">Belongs to the glycosyl hydrolase 2 family.</text>
</comment>
<dbReference type="EC" id="3.2.1.23" evidence="3"/>
<dbReference type="GO" id="GO:0005990">
    <property type="term" value="P:lactose catabolic process"/>
    <property type="evidence" value="ECO:0007669"/>
    <property type="project" value="TreeGrafter"/>
</dbReference>
<proteinExistence type="inferred from homology"/>
<dbReference type="InterPro" id="IPR006104">
    <property type="entry name" value="Glyco_hydro_2_N"/>
</dbReference>
<evidence type="ECO:0000313" key="10">
    <source>
        <dbReference type="EMBL" id="REH26453.1"/>
    </source>
</evidence>
<dbReference type="InterPro" id="IPR013783">
    <property type="entry name" value="Ig-like_fold"/>
</dbReference>
<evidence type="ECO:0000313" key="11">
    <source>
        <dbReference type="Proteomes" id="UP000256269"/>
    </source>
</evidence>
<dbReference type="Gene3D" id="2.60.40.10">
    <property type="entry name" value="Immunoglobulins"/>
    <property type="match status" value="2"/>
</dbReference>
<dbReference type="PANTHER" id="PTHR46323:SF2">
    <property type="entry name" value="BETA-GALACTOSIDASE"/>
    <property type="match status" value="1"/>
</dbReference>
<dbReference type="InterPro" id="IPR011013">
    <property type="entry name" value="Gal_mutarotase_sf_dom"/>
</dbReference>
<dbReference type="InterPro" id="IPR006101">
    <property type="entry name" value="Glyco_hydro_2"/>
</dbReference>
<reference evidence="10 11" key="1">
    <citation type="submission" date="2018-08" db="EMBL/GenBank/DDBJ databases">
        <title>Genomic Encyclopedia of Archaeal and Bacterial Type Strains, Phase II (KMG-II): from individual species to whole genera.</title>
        <authorList>
            <person name="Goeker M."/>
        </authorList>
    </citation>
    <scope>NUCLEOTIDE SEQUENCE [LARGE SCALE GENOMIC DNA]</scope>
    <source>
        <strain evidence="10 11">DSM 45791</strain>
    </source>
</reference>
<keyword evidence="5" id="KW-0378">Hydrolase</keyword>
<dbReference type="PROSITE" id="PS00719">
    <property type="entry name" value="GLYCOSYL_HYDROL_F2_1"/>
    <property type="match status" value="1"/>
</dbReference>
<gene>
    <name evidence="10" type="ORF">BCF44_13224</name>
</gene>
<dbReference type="InterPro" id="IPR006103">
    <property type="entry name" value="Glyco_hydro_2_cat"/>
</dbReference>
<dbReference type="InterPro" id="IPR014718">
    <property type="entry name" value="GH-type_carb-bd"/>
</dbReference>
<dbReference type="EMBL" id="QUNO01000032">
    <property type="protein sequence ID" value="REH26453.1"/>
    <property type="molecule type" value="Genomic_DNA"/>
</dbReference>
<protein>
    <recommendedName>
        <fullName evidence="4">Beta-galactosidase</fullName>
        <ecNumber evidence="3">3.2.1.23</ecNumber>
    </recommendedName>
    <alternativeName>
        <fullName evidence="7">Lactase</fullName>
    </alternativeName>
</protein>
<dbReference type="SUPFAM" id="SSF49785">
    <property type="entry name" value="Galactose-binding domain-like"/>
    <property type="match status" value="1"/>
</dbReference>
<dbReference type="Gene3D" id="2.60.120.260">
    <property type="entry name" value="Galactose-binding domain-like"/>
    <property type="match status" value="1"/>
</dbReference>
<dbReference type="SUPFAM" id="SSF49303">
    <property type="entry name" value="beta-Galactosidase/glucuronidase domain"/>
    <property type="match status" value="2"/>
</dbReference>
<keyword evidence="11" id="KW-1185">Reference proteome</keyword>
<dbReference type="Proteomes" id="UP000256269">
    <property type="component" value="Unassembled WGS sequence"/>
</dbReference>
<dbReference type="SUPFAM" id="SSF74650">
    <property type="entry name" value="Galactose mutarotase-like"/>
    <property type="match status" value="1"/>
</dbReference>
<dbReference type="RefSeq" id="WP_116181879.1">
    <property type="nucleotide sequence ID" value="NZ_CP144375.1"/>
</dbReference>
<dbReference type="Pfam" id="PF02836">
    <property type="entry name" value="Glyco_hydro_2_C"/>
    <property type="match status" value="1"/>
</dbReference>
<dbReference type="AlphaFoldDB" id="A0A3E0GTW9"/>
<dbReference type="InterPro" id="IPR017853">
    <property type="entry name" value="GH"/>
</dbReference>
<evidence type="ECO:0000256" key="6">
    <source>
        <dbReference type="ARBA" id="ARBA00023295"/>
    </source>
</evidence>
<feature type="domain" description="Beta galactosidase small chain/" evidence="9">
    <location>
        <begin position="674"/>
        <end position="932"/>
    </location>
</feature>
<dbReference type="GO" id="GO:0030246">
    <property type="term" value="F:carbohydrate binding"/>
    <property type="evidence" value="ECO:0007669"/>
    <property type="project" value="InterPro"/>
</dbReference>
<comment type="catalytic activity">
    <reaction evidence="1">
        <text>Hydrolysis of terminal non-reducing beta-D-galactose residues in beta-D-galactosides.</text>
        <dbReference type="EC" id="3.2.1.23"/>
    </reaction>
</comment>
<accession>A0A3E0GTW9</accession>
<name>A0A3E0GTW9_9PSEU</name>
<dbReference type="Pfam" id="PF02837">
    <property type="entry name" value="Glyco_hydro_2_N"/>
    <property type="match status" value="1"/>
</dbReference>
<dbReference type="InterPro" id="IPR023230">
    <property type="entry name" value="Glyco_hydro_2_CS"/>
</dbReference>
<organism evidence="10 11">
    <name type="scientific">Kutzneria buriramensis</name>
    <dbReference type="NCBI Taxonomy" id="1045776"/>
    <lineage>
        <taxon>Bacteria</taxon>
        <taxon>Bacillati</taxon>
        <taxon>Actinomycetota</taxon>
        <taxon>Actinomycetes</taxon>
        <taxon>Pseudonocardiales</taxon>
        <taxon>Pseudonocardiaceae</taxon>
        <taxon>Kutzneria</taxon>
    </lineage>
</organism>
<dbReference type="SUPFAM" id="SSF51445">
    <property type="entry name" value="(Trans)glycosidases"/>
    <property type="match status" value="1"/>
</dbReference>
<evidence type="ECO:0000259" key="9">
    <source>
        <dbReference type="SMART" id="SM01038"/>
    </source>
</evidence>
<dbReference type="SMART" id="SM01038">
    <property type="entry name" value="Bgal_small_N"/>
    <property type="match status" value="1"/>
</dbReference>